<protein>
    <submittedName>
        <fullName evidence="2">Uncharacterized protein</fullName>
    </submittedName>
</protein>
<evidence type="ECO:0000256" key="1">
    <source>
        <dbReference type="SAM" id="MobiDB-lite"/>
    </source>
</evidence>
<evidence type="ECO:0000313" key="3">
    <source>
        <dbReference type="Proteomes" id="UP000479710"/>
    </source>
</evidence>
<organism evidence="2 3">
    <name type="scientific">Oryza meyeriana var. granulata</name>
    <dbReference type="NCBI Taxonomy" id="110450"/>
    <lineage>
        <taxon>Eukaryota</taxon>
        <taxon>Viridiplantae</taxon>
        <taxon>Streptophyta</taxon>
        <taxon>Embryophyta</taxon>
        <taxon>Tracheophyta</taxon>
        <taxon>Spermatophyta</taxon>
        <taxon>Magnoliopsida</taxon>
        <taxon>Liliopsida</taxon>
        <taxon>Poales</taxon>
        <taxon>Poaceae</taxon>
        <taxon>BOP clade</taxon>
        <taxon>Oryzoideae</taxon>
        <taxon>Oryzeae</taxon>
        <taxon>Oryzinae</taxon>
        <taxon>Oryza</taxon>
        <taxon>Oryza meyeriana</taxon>
    </lineage>
</organism>
<evidence type="ECO:0000313" key="2">
    <source>
        <dbReference type="EMBL" id="KAF0893916.1"/>
    </source>
</evidence>
<dbReference type="Proteomes" id="UP000479710">
    <property type="component" value="Unassembled WGS sequence"/>
</dbReference>
<reference evidence="2 3" key="1">
    <citation type="submission" date="2019-11" db="EMBL/GenBank/DDBJ databases">
        <title>Whole genome sequence of Oryza granulata.</title>
        <authorList>
            <person name="Li W."/>
        </authorList>
    </citation>
    <scope>NUCLEOTIDE SEQUENCE [LARGE SCALE GENOMIC DNA]</scope>
    <source>
        <strain evidence="3">cv. Menghai</strain>
        <tissue evidence="2">Leaf</tissue>
    </source>
</reference>
<dbReference type="AlphaFoldDB" id="A0A6G1C1B6"/>
<comment type="caution">
    <text evidence="2">The sequence shown here is derived from an EMBL/GenBank/DDBJ whole genome shotgun (WGS) entry which is preliminary data.</text>
</comment>
<name>A0A6G1C1B6_9ORYZ</name>
<feature type="compositionally biased region" description="Basic and acidic residues" evidence="1">
    <location>
        <begin position="1"/>
        <end position="12"/>
    </location>
</feature>
<gene>
    <name evidence="2" type="ORF">E2562_031447</name>
</gene>
<keyword evidence="3" id="KW-1185">Reference proteome</keyword>
<feature type="compositionally biased region" description="Basic and acidic residues" evidence="1">
    <location>
        <begin position="31"/>
        <end position="51"/>
    </location>
</feature>
<proteinExistence type="predicted"/>
<dbReference type="EMBL" id="SPHZ02000011">
    <property type="protein sequence ID" value="KAF0893916.1"/>
    <property type="molecule type" value="Genomic_DNA"/>
</dbReference>
<sequence>MEMEMEGRRELGSEGDVGRLAGEARTCHVSKGGEGKRSARGHGREAEEGIGGRKAPFCIA</sequence>
<feature type="region of interest" description="Disordered" evidence="1">
    <location>
        <begin position="1"/>
        <end position="60"/>
    </location>
</feature>
<accession>A0A6G1C1B6</accession>